<name>X0SFD5_9ZZZZ</name>
<dbReference type="EMBL" id="BARS01003239">
    <property type="protein sequence ID" value="GAF79753.1"/>
    <property type="molecule type" value="Genomic_DNA"/>
</dbReference>
<evidence type="ECO:0000313" key="1">
    <source>
        <dbReference type="EMBL" id="GAF79753.1"/>
    </source>
</evidence>
<gene>
    <name evidence="1" type="ORF">S01H1_06254</name>
</gene>
<comment type="caution">
    <text evidence="1">The sequence shown here is derived from an EMBL/GenBank/DDBJ whole genome shotgun (WGS) entry which is preliminary data.</text>
</comment>
<proteinExistence type="predicted"/>
<organism evidence="1">
    <name type="scientific">marine sediment metagenome</name>
    <dbReference type="NCBI Taxonomy" id="412755"/>
    <lineage>
        <taxon>unclassified sequences</taxon>
        <taxon>metagenomes</taxon>
        <taxon>ecological metagenomes</taxon>
    </lineage>
</organism>
<feature type="non-terminal residue" evidence="1">
    <location>
        <position position="56"/>
    </location>
</feature>
<reference evidence="1" key="1">
    <citation type="journal article" date="2014" name="Front. Microbiol.">
        <title>High frequency of phylogenetically diverse reductive dehalogenase-homologous genes in deep subseafloor sedimentary metagenomes.</title>
        <authorList>
            <person name="Kawai M."/>
            <person name="Futagami T."/>
            <person name="Toyoda A."/>
            <person name="Takaki Y."/>
            <person name="Nishi S."/>
            <person name="Hori S."/>
            <person name="Arai W."/>
            <person name="Tsubouchi T."/>
            <person name="Morono Y."/>
            <person name="Uchiyama I."/>
            <person name="Ito T."/>
            <person name="Fujiyama A."/>
            <person name="Inagaki F."/>
            <person name="Takami H."/>
        </authorList>
    </citation>
    <scope>NUCLEOTIDE SEQUENCE</scope>
    <source>
        <strain evidence="1">Expedition CK06-06</strain>
    </source>
</reference>
<sequence length="56" mass="6413">MNNAGTWMGTSQLTLTLIPRILSRNHSFKITVLLVYNIMAEIVGKDKKKIKKVRLK</sequence>
<accession>X0SFD5</accession>
<dbReference type="AlphaFoldDB" id="X0SFD5"/>
<protein>
    <submittedName>
        <fullName evidence="1">Uncharacterized protein</fullName>
    </submittedName>
</protein>